<reference evidence="3" key="1">
    <citation type="submission" date="2021-01" db="EMBL/GenBank/DDBJ databases">
        <authorList>
            <person name="Corre E."/>
            <person name="Pelletier E."/>
            <person name="Niang G."/>
            <person name="Scheremetjew M."/>
            <person name="Finn R."/>
            <person name="Kale V."/>
            <person name="Holt S."/>
            <person name="Cochrane G."/>
            <person name="Meng A."/>
            <person name="Brown T."/>
            <person name="Cohen L."/>
        </authorList>
    </citation>
    <scope>NUCLEOTIDE SEQUENCE</scope>
    <source>
        <strain evidence="3">Grunow 1884</strain>
    </source>
</reference>
<feature type="transmembrane region" description="Helical" evidence="2">
    <location>
        <begin position="246"/>
        <end position="266"/>
    </location>
</feature>
<keyword evidence="2" id="KW-1133">Transmembrane helix</keyword>
<accession>A0A7S2A9J2</accession>
<feature type="transmembrane region" description="Helical" evidence="2">
    <location>
        <begin position="175"/>
        <end position="193"/>
    </location>
</feature>
<proteinExistence type="predicted"/>
<keyword evidence="2" id="KW-0812">Transmembrane</keyword>
<sequence length="412" mass="45265">MGAGGPPLLELPEEVLAVRRAALTVLHPLTYTWLIVSIGFSATVGLGLSRYTKFLADLPFYLILLPSWLAHVGLLFCHITSARALSTFIAEANENRQREDSTDHLDRTEYLPLLQRSLKFGLKTGALSLCVFVFEVLIYAHVARGSMSLASALTPIWIIVVGGILDGIICKTQHLLRVLCWFLAFVAMVLLVLRIDYGMVDELRWRIVVSPVIVLLSVSSASLIYIVYGHQVGYYRLSESQLTAGILYSMAALLCIILVVVMGEFIPQVHSGEVETRLLVVGLGPLVVLLVGMGAWAVSRDEFERLLQFGGQAAVHPMKLKLEAFGWTAVESKGVTNIPMFGEVSFEPLGASQSQGIELCTCCACYPCEEEDEVTVPYQQDPQHRQFYPSSATSSQQSVRTGEATLQTRGLV</sequence>
<feature type="region of interest" description="Disordered" evidence="1">
    <location>
        <begin position="387"/>
        <end position="412"/>
    </location>
</feature>
<feature type="transmembrane region" description="Helical" evidence="2">
    <location>
        <begin position="278"/>
        <end position="298"/>
    </location>
</feature>
<organism evidence="3">
    <name type="scientific">Trieres chinensis</name>
    <name type="common">Marine centric diatom</name>
    <name type="synonym">Odontella sinensis</name>
    <dbReference type="NCBI Taxonomy" id="1514140"/>
    <lineage>
        <taxon>Eukaryota</taxon>
        <taxon>Sar</taxon>
        <taxon>Stramenopiles</taxon>
        <taxon>Ochrophyta</taxon>
        <taxon>Bacillariophyta</taxon>
        <taxon>Mediophyceae</taxon>
        <taxon>Biddulphiophycidae</taxon>
        <taxon>Eupodiscales</taxon>
        <taxon>Parodontellaceae</taxon>
        <taxon>Trieres</taxon>
    </lineage>
</organism>
<feature type="transmembrane region" description="Helical" evidence="2">
    <location>
        <begin position="149"/>
        <end position="169"/>
    </location>
</feature>
<keyword evidence="2" id="KW-0472">Membrane</keyword>
<feature type="transmembrane region" description="Helical" evidence="2">
    <location>
        <begin position="60"/>
        <end position="81"/>
    </location>
</feature>
<evidence type="ECO:0000256" key="1">
    <source>
        <dbReference type="SAM" id="MobiDB-lite"/>
    </source>
</evidence>
<feature type="transmembrane region" description="Helical" evidence="2">
    <location>
        <begin position="205"/>
        <end position="226"/>
    </location>
</feature>
<evidence type="ECO:0000256" key="2">
    <source>
        <dbReference type="SAM" id="Phobius"/>
    </source>
</evidence>
<evidence type="ECO:0000313" key="3">
    <source>
        <dbReference type="EMBL" id="CAD9361185.1"/>
    </source>
</evidence>
<feature type="transmembrane region" description="Helical" evidence="2">
    <location>
        <begin position="30"/>
        <end position="48"/>
    </location>
</feature>
<feature type="transmembrane region" description="Helical" evidence="2">
    <location>
        <begin position="120"/>
        <end position="142"/>
    </location>
</feature>
<feature type="compositionally biased region" description="Polar residues" evidence="1">
    <location>
        <begin position="388"/>
        <end position="412"/>
    </location>
</feature>
<name>A0A7S2A9J2_TRICV</name>
<protein>
    <submittedName>
        <fullName evidence="3">Uncharacterized protein</fullName>
    </submittedName>
</protein>
<dbReference type="AlphaFoldDB" id="A0A7S2A9J2"/>
<gene>
    <name evidence="3" type="ORF">OSIN01602_LOCUS21505</name>
</gene>
<dbReference type="EMBL" id="HBGO01037131">
    <property type="protein sequence ID" value="CAD9361185.1"/>
    <property type="molecule type" value="Transcribed_RNA"/>
</dbReference>